<keyword evidence="3" id="KW-1003">Cell membrane</keyword>
<evidence type="ECO:0000256" key="3">
    <source>
        <dbReference type="ARBA" id="ARBA00022475"/>
    </source>
</evidence>
<dbReference type="InterPro" id="IPR004740">
    <property type="entry name" value="Nuc_H_symport"/>
</dbReference>
<evidence type="ECO:0000256" key="4">
    <source>
        <dbReference type="ARBA" id="ARBA00022692"/>
    </source>
</evidence>
<keyword evidence="4 7" id="KW-0812">Transmembrane</keyword>
<feature type="transmembrane region" description="Helical" evidence="7">
    <location>
        <begin position="51"/>
        <end position="78"/>
    </location>
</feature>
<accession>A0A8R2HAC8</accession>
<sequence length="176" mass="19659">MTLGQVSEIFFLLALPFFIKRFGIGKVLLLGLTTAALRYIFFVFGGDQNALTIGLLFMGILLHGVSYDFYFITAYIYVDKKAPVAMRNAAQGLITLACQGIGSLLGYRLGGYLMQEMFAYDQPRNGQTFNWAGMWMFGSVMIIIITIAFIVLFRDGKKRSEELTAFEQSATADSHK</sequence>
<name>A0A8R2HAC8_ACYPI</name>
<reference evidence="9" key="1">
    <citation type="submission" date="2022-06" db="UniProtKB">
        <authorList>
            <consortium name="EnsemblMetazoa"/>
        </authorList>
    </citation>
    <scope>IDENTIFICATION</scope>
</reference>
<dbReference type="InterPro" id="IPR020846">
    <property type="entry name" value="MFS_dom"/>
</dbReference>
<dbReference type="PANTHER" id="PTHR23522:SF4">
    <property type="entry name" value="NUCLEOSIDE PERMEASE NUPG-RELATED"/>
    <property type="match status" value="1"/>
</dbReference>
<evidence type="ECO:0000256" key="6">
    <source>
        <dbReference type="ARBA" id="ARBA00023136"/>
    </source>
</evidence>
<protein>
    <recommendedName>
        <fullName evidence="8">Major facilitator superfamily (MFS) profile domain-containing protein</fullName>
    </recommendedName>
</protein>
<dbReference type="Gene3D" id="1.20.1250.20">
    <property type="entry name" value="MFS general substrate transporter like domains"/>
    <property type="match status" value="1"/>
</dbReference>
<dbReference type="EnsemblMetazoa" id="XM_016809256.1">
    <property type="protein sequence ID" value="XP_016664745.1"/>
    <property type="gene ID" value="LOC107885594"/>
</dbReference>
<evidence type="ECO:0000256" key="1">
    <source>
        <dbReference type="ARBA" id="ARBA00004651"/>
    </source>
</evidence>
<feature type="transmembrane region" description="Helical" evidence="7">
    <location>
        <begin position="90"/>
        <end position="109"/>
    </location>
</feature>
<evidence type="ECO:0000313" key="9">
    <source>
        <dbReference type="EnsemblMetazoa" id="XP_016664745.1"/>
    </source>
</evidence>
<dbReference type="Pfam" id="PF03825">
    <property type="entry name" value="Nuc_H_symport"/>
    <property type="match status" value="1"/>
</dbReference>
<dbReference type="AlphaFoldDB" id="A0A8R2HAC8"/>
<evidence type="ECO:0000256" key="5">
    <source>
        <dbReference type="ARBA" id="ARBA00022989"/>
    </source>
</evidence>
<dbReference type="InterPro" id="IPR036259">
    <property type="entry name" value="MFS_trans_sf"/>
</dbReference>
<dbReference type="PROSITE" id="PS50850">
    <property type="entry name" value="MFS"/>
    <property type="match status" value="1"/>
</dbReference>
<evidence type="ECO:0000256" key="7">
    <source>
        <dbReference type="SAM" id="Phobius"/>
    </source>
</evidence>
<dbReference type="GO" id="GO:0005886">
    <property type="term" value="C:plasma membrane"/>
    <property type="evidence" value="ECO:0007669"/>
    <property type="project" value="UniProtKB-SubCell"/>
</dbReference>
<dbReference type="GO" id="GO:0015213">
    <property type="term" value="F:uridine transmembrane transporter activity"/>
    <property type="evidence" value="ECO:0007669"/>
    <property type="project" value="TreeGrafter"/>
</dbReference>
<dbReference type="GO" id="GO:0015212">
    <property type="term" value="F:cytidine transmembrane transporter activity"/>
    <property type="evidence" value="ECO:0007669"/>
    <property type="project" value="TreeGrafter"/>
</dbReference>
<keyword evidence="6 7" id="KW-0472">Membrane</keyword>
<dbReference type="SUPFAM" id="SSF103473">
    <property type="entry name" value="MFS general substrate transporter"/>
    <property type="match status" value="1"/>
</dbReference>
<dbReference type="PANTHER" id="PTHR23522">
    <property type="entry name" value="BLL5896 PROTEIN"/>
    <property type="match status" value="1"/>
</dbReference>
<comment type="subcellular location">
    <subcellularLocation>
        <location evidence="1">Cell membrane</location>
        <topology evidence="1">Multi-pass membrane protein</topology>
    </subcellularLocation>
</comment>
<keyword evidence="2" id="KW-0813">Transport</keyword>
<proteinExistence type="predicted"/>
<organism evidence="9">
    <name type="scientific">Acyrthosiphon pisum</name>
    <name type="common">Pea aphid</name>
    <dbReference type="NCBI Taxonomy" id="7029"/>
    <lineage>
        <taxon>Eukaryota</taxon>
        <taxon>Metazoa</taxon>
        <taxon>Ecdysozoa</taxon>
        <taxon>Arthropoda</taxon>
        <taxon>Hexapoda</taxon>
        <taxon>Insecta</taxon>
        <taxon>Pterygota</taxon>
        <taxon>Neoptera</taxon>
        <taxon>Paraneoptera</taxon>
        <taxon>Hemiptera</taxon>
        <taxon>Sternorrhyncha</taxon>
        <taxon>Aphidomorpha</taxon>
        <taxon>Aphidoidea</taxon>
        <taxon>Aphididae</taxon>
        <taxon>Macrosiphini</taxon>
        <taxon>Acyrthosiphon</taxon>
    </lineage>
</organism>
<evidence type="ECO:0000256" key="2">
    <source>
        <dbReference type="ARBA" id="ARBA00022448"/>
    </source>
</evidence>
<feature type="domain" description="Major facilitator superfamily (MFS) profile" evidence="8">
    <location>
        <begin position="1"/>
        <end position="176"/>
    </location>
</feature>
<feature type="transmembrane region" description="Helical" evidence="7">
    <location>
        <begin position="27"/>
        <end position="45"/>
    </location>
</feature>
<evidence type="ECO:0000259" key="8">
    <source>
        <dbReference type="PROSITE" id="PS50850"/>
    </source>
</evidence>
<feature type="transmembrane region" description="Helical" evidence="7">
    <location>
        <begin position="129"/>
        <end position="153"/>
    </location>
</feature>
<keyword evidence="5 7" id="KW-1133">Transmembrane helix</keyword>